<dbReference type="Gene3D" id="3.40.630.30">
    <property type="match status" value="1"/>
</dbReference>
<dbReference type="SUPFAM" id="SSF55729">
    <property type="entry name" value="Acyl-CoA N-acyltransferases (Nat)"/>
    <property type="match status" value="1"/>
</dbReference>
<accession>A0A1T4T0J6</accession>
<keyword evidence="2" id="KW-0012">Acyltransferase</keyword>
<feature type="domain" description="N-acetyltransferase" evidence="3">
    <location>
        <begin position="14"/>
        <end position="152"/>
    </location>
</feature>
<evidence type="ECO:0000256" key="2">
    <source>
        <dbReference type="ARBA" id="ARBA00023315"/>
    </source>
</evidence>
<organism evidence="4 5">
    <name type="scientific">Enhydrobacter aerosaccus</name>
    <dbReference type="NCBI Taxonomy" id="225324"/>
    <lineage>
        <taxon>Bacteria</taxon>
        <taxon>Pseudomonadati</taxon>
        <taxon>Pseudomonadota</taxon>
        <taxon>Alphaproteobacteria</taxon>
        <taxon>Hyphomicrobiales</taxon>
        <taxon>Enhydrobacter</taxon>
    </lineage>
</organism>
<dbReference type="OrthoDB" id="6182349at2"/>
<dbReference type="PANTHER" id="PTHR43877:SF2">
    <property type="entry name" value="AMINOALKYLPHOSPHONATE N-ACETYLTRANSFERASE-RELATED"/>
    <property type="match status" value="1"/>
</dbReference>
<dbReference type="AlphaFoldDB" id="A0A1T4T0J6"/>
<sequence>MKLDHGRLLELNNAHAVELSWLDAARLKKLLACAFFTRSIGDIDAFLLAFDQDADYDNPNFLWFRARYSRFVYVDRIVVAPEARGHGHARRLYADLFDQAARAGHDRIVCEVNAEPPNPASDAFHATLGFAEVGAATLPGGTKTVRYLQRLLS</sequence>
<evidence type="ECO:0000313" key="4">
    <source>
        <dbReference type="EMBL" id="SKA33995.1"/>
    </source>
</evidence>
<dbReference type="PANTHER" id="PTHR43877">
    <property type="entry name" value="AMINOALKYLPHOSPHONATE N-ACETYLTRANSFERASE-RELATED-RELATED"/>
    <property type="match status" value="1"/>
</dbReference>
<proteinExistence type="predicted"/>
<gene>
    <name evidence="4" type="ORF">SAMN02745126_05449</name>
</gene>
<protein>
    <recommendedName>
        <fullName evidence="3">N-acetyltransferase domain-containing protein</fullName>
    </recommendedName>
</protein>
<evidence type="ECO:0000256" key="1">
    <source>
        <dbReference type="ARBA" id="ARBA00022679"/>
    </source>
</evidence>
<dbReference type="GO" id="GO:0016747">
    <property type="term" value="F:acyltransferase activity, transferring groups other than amino-acyl groups"/>
    <property type="evidence" value="ECO:0007669"/>
    <property type="project" value="InterPro"/>
</dbReference>
<dbReference type="InterPro" id="IPR050832">
    <property type="entry name" value="Bact_Acetyltransf"/>
</dbReference>
<dbReference type="CDD" id="cd04301">
    <property type="entry name" value="NAT_SF"/>
    <property type="match status" value="1"/>
</dbReference>
<dbReference type="PROSITE" id="PS51186">
    <property type="entry name" value="GNAT"/>
    <property type="match status" value="1"/>
</dbReference>
<dbReference type="InterPro" id="IPR000182">
    <property type="entry name" value="GNAT_dom"/>
</dbReference>
<dbReference type="InterPro" id="IPR016890">
    <property type="entry name" value="UCP028520"/>
</dbReference>
<keyword evidence="5" id="KW-1185">Reference proteome</keyword>
<dbReference type="PIRSF" id="PIRSF028520">
    <property type="entry name" value="UCP028520"/>
    <property type="match status" value="1"/>
</dbReference>
<dbReference type="InterPro" id="IPR016181">
    <property type="entry name" value="Acyl_CoA_acyltransferase"/>
</dbReference>
<dbReference type="Proteomes" id="UP000190092">
    <property type="component" value="Unassembled WGS sequence"/>
</dbReference>
<evidence type="ECO:0000313" key="5">
    <source>
        <dbReference type="Proteomes" id="UP000190092"/>
    </source>
</evidence>
<evidence type="ECO:0000259" key="3">
    <source>
        <dbReference type="PROSITE" id="PS51186"/>
    </source>
</evidence>
<reference evidence="5" key="1">
    <citation type="submission" date="2017-02" db="EMBL/GenBank/DDBJ databases">
        <authorList>
            <person name="Varghese N."/>
            <person name="Submissions S."/>
        </authorList>
    </citation>
    <scope>NUCLEOTIDE SEQUENCE [LARGE SCALE GENOMIC DNA]</scope>
    <source>
        <strain evidence="5">ATCC 27094</strain>
    </source>
</reference>
<keyword evidence="1" id="KW-0808">Transferase</keyword>
<dbReference type="STRING" id="225324.SAMN02745126_05449"/>
<name>A0A1T4T0J6_9HYPH</name>
<dbReference type="EMBL" id="FUWJ01000011">
    <property type="protein sequence ID" value="SKA33995.1"/>
    <property type="molecule type" value="Genomic_DNA"/>
</dbReference>
<dbReference type="Pfam" id="PF00583">
    <property type="entry name" value="Acetyltransf_1"/>
    <property type="match status" value="1"/>
</dbReference>
<dbReference type="RefSeq" id="WP_139374114.1">
    <property type="nucleotide sequence ID" value="NZ_FUWJ01000011.1"/>
</dbReference>